<sequence length="165" mass="18570">MARPDYHYSAPECLNLTNNNISSSFAGFLTKTSTDLYHITNKNSPDHTIETTTTTVTSTMKSLSNISHDIPGPWSDMFSLGLIICALYTNNSPAEGSVQWLQNIKKRGFDNDSYTNTEISFIPEAFRLSVCRMPLELVEPVEKLLSRNSQKRPSSQLFALVCFFF</sequence>
<proteinExistence type="predicted"/>
<keyword evidence="2" id="KW-1185">Reference proteome</keyword>
<protein>
    <submittedName>
        <fullName evidence="3">Protein kinase domain-containing protein</fullName>
    </submittedName>
</protein>
<dbReference type="Gene3D" id="1.10.510.10">
    <property type="entry name" value="Transferase(Phosphotransferase) domain 1"/>
    <property type="match status" value="1"/>
</dbReference>
<accession>A0A183JMN4</accession>
<dbReference type="EMBL" id="UZAK01004835">
    <property type="protein sequence ID" value="VDO85654.1"/>
    <property type="molecule type" value="Genomic_DNA"/>
</dbReference>
<evidence type="ECO:0000313" key="3">
    <source>
        <dbReference type="WBParaSite" id="SCUD_0000396801-mRNA-1"/>
    </source>
</evidence>
<dbReference type="Proteomes" id="UP000279833">
    <property type="component" value="Unassembled WGS sequence"/>
</dbReference>
<dbReference type="AlphaFoldDB" id="A0A183JMN4"/>
<dbReference type="SUPFAM" id="SSF56112">
    <property type="entry name" value="Protein kinase-like (PK-like)"/>
    <property type="match status" value="1"/>
</dbReference>
<gene>
    <name evidence="1" type="ORF">SCUD_LOCUS3968</name>
</gene>
<evidence type="ECO:0000313" key="2">
    <source>
        <dbReference type="Proteomes" id="UP000279833"/>
    </source>
</evidence>
<evidence type="ECO:0000313" key="1">
    <source>
        <dbReference type="EMBL" id="VDO85654.1"/>
    </source>
</evidence>
<dbReference type="WBParaSite" id="SCUD_0000396801-mRNA-1">
    <property type="protein sequence ID" value="SCUD_0000396801-mRNA-1"/>
    <property type="gene ID" value="SCUD_0000396801"/>
</dbReference>
<organism evidence="3">
    <name type="scientific">Schistosoma curassoni</name>
    <dbReference type="NCBI Taxonomy" id="6186"/>
    <lineage>
        <taxon>Eukaryota</taxon>
        <taxon>Metazoa</taxon>
        <taxon>Spiralia</taxon>
        <taxon>Lophotrochozoa</taxon>
        <taxon>Platyhelminthes</taxon>
        <taxon>Trematoda</taxon>
        <taxon>Digenea</taxon>
        <taxon>Strigeidida</taxon>
        <taxon>Schistosomatoidea</taxon>
        <taxon>Schistosomatidae</taxon>
        <taxon>Schistosoma</taxon>
    </lineage>
</organism>
<dbReference type="InterPro" id="IPR011009">
    <property type="entry name" value="Kinase-like_dom_sf"/>
</dbReference>
<reference evidence="1 2" key="2">
    <citation type="submission" date="2018-11" db="EMBL/GenBank/DDBJ databases">
        <authorList>
            <consortium name="Pathogen Informatics"/>
        </authorList>
    </citation>
    <scope>NUCLEOTIDE SEQUENCE [LARGE SCALE GENOMIC DNA]</scope>
    <source>
        <strain evidence="1">Dakar</strain>
        <strain evidence="2">Dakar, Senegal</strain>
    </source>
</reference>
<name>A0A183JMN4_9TREM</name>
<reference evidence="3" key="1">
    <citation type="submission" date="2016-06" db="UniProtKB">
        <authorList>
            <consortium name="WormBaseParasite"/>
        </authorList>
    </citation>
    <scope>IDENTIFICATION</scope>
</reference>